<reference evidence="1" key="1">
    <citation type="submission" date="2018-07" db="EMBL/GenBank/DDBJ databases">
        <authorList>
            <consortium name="GenomeTrakr network: Whole genome sequencing for foodborne pathogen traceback"/>
        </authorList>
    </citation>
    <scope>NUCLEOTIDE SEQUENCE</scope>
    <source>
        <strain evidence="1">CFSAN056849</strain>
    </source>
</reference>
<gene>
    <name evidence="1" type="ORF">BRR23_17770</name>
</gene>
<dbReference type="GO" id="GO:0003677">
    <property type="term" value="F:DNA binding"/>
    <property type="evidence" value="ECO:0007669"/>
    <property type="project" value="UniProtKB-KW"/>
</dbReference>
<dbReference type="Pfam" id="PF09669">
    <property type="entry name" value="Phage_pRha"/>
    <property type="match status" value="1"/>
</dbReference>
<accession>A0A5Y4YPZ1</accession>
<dbReference type="InterPro" id="IPR014054">
    <property type="entry name" value="Phage_regulatory_Rha"/>
</dbReference>
<evidence type="ECO:0000313" key="1">
    <source>
        <dbReference type="EMBL" id="EBQ7317250.1"/>
    </source>
</evidence>
<dbReference type="RefSeq" id="WP_079907333.1">
    <property type="nucleotide sequence ID" value="NZ_MYKR01000100.1"/>
</dbReference>
<keyword evidence="1" id="KW-0238">DNA-binding</keyword>
<comment type="caution">
    <text evidence="1">The sequence shown here is derived from an EMBL/GenBank/DDBJ whole genome shotgun (WGS) entry which is preliminary data.</text>
</comment>
<sequence length="255" mass="28743">MNTLTLTNDNTQPMMGSRKIAEVVNKNHADVCRDIRAMLAKLYGGDERDYIRKADLLYLTNQCVNCLHYDTDNPNAWEYQLDYEHSECLVTGYDAVRRMAMIKHWQKLKKEVEQPRLAMTHPAPVIQVDSSIVQLARVISEATASATMKAMTEVINLPAYQTATPAYLSHVDGEYVPISKAAWKTGLSDSTCRKVIGFFKVPVRSSSGVRGLLVNLTAMEHAAQRLLSESTAPKGNRKRWTHPQFGNFTYYADLI</sequence>
<organism evidence="1">
    <name type="scientific">Salmonella enterica</name>
    <name type="common">Salmonella choleraesuis</name>
    <dbReference type="NCBI Taxonomy" id="28901"/>
    <lineage>
        <taxon>Bacteria</taxon>
        <taxon>Pseudomonadati</taxon>
        <taxon>Pseudomonadota</taxon>
        <taxon>Gammaproteobacteria</taxon>
        <taxon>Enterobacterales</taxon>
        <taxon>Enterobacteriaceae</taxon>
        <taxon>Salmonella</taxon>
    </lineage>
</organism>
<dbReference type="AlphaFoldDB" id="A0A5Y4YPZ1"/>
<protein>
    <submittedName>
        <fullName evidence="1">DNA-binding protein</fullName>
    </submittedName>
</protein>
<dbReference type="EMBL" id="AAGPYS010000029">
    <property type="protein sequence ID" value="EBQ7317250.1"/>
    <property type="molecule type" value="Genomic_DNA"/>
</dbReference>
<proteinExistence type="predicted"/>
<name>A0A5Y4YPZ1_SALER</name>